<keyword evidence="4" id="KW-0406">Ion transport</keyword>
<evidence type="ECO:0000313" key="8">
    <source>
        <dbReference type="EMBL" id="MBA6153127.1"/>
    </source>
</evidence>
<dbReference type="AlphaFoldDB" id="A0A7W2M5J9"/>
<name>A0A7W2M5J9_9FLAO</name>
<keyword evidence="4" id="KW-0410">Iron transport</keyword>
<keyword evidence="5 6" id="KW-0732">Signal</keyword>
<keyword evidence="3" id="KW-0813">Transport</keyword>
<evidence type="ECO:0000256" key="1">
    <source>
        <dbReference type="ARBA" id="ARBA00004196"/>
    </source>
</evidence>
<comment type="similarity">
    <text evidence="2">Belongs to the bacterial solute-binding protein 8 family.</text>
</comment>
<dbReference type="RefSeq" id="WP_182205432.1">
    <property type="nucleotide sequence ID" value="NZ_JACGLT010000007.1"/>
</dbReference>
<gene>
    <name evidence="8" type="ORF">H3Z82_10350</name>
</gene>
<keyword evidence="4" id="KW-0408">Iron</keyword>
<feature type="signal peptide" evidence="6">
    <location>
        <begin position="1"/>
        <end position="22"/>
    </location>
</feature>
<proteinExistence type="inferred from homology"/>
<dbReference type="CDD" id="cd01140">
    <property type="entry name" value="FatB"/>
    <property type="match status" value="1"/>
</dbReference>
<evidence type="ECO:0000256" key="2">
    <source>
        <dbReference type="ARBA" id="ARBA00008814"/>
    </source>
</evidence>
<dbReference type="PROSITE" id="PS51257">
    <property type="entry name" value="PROKAR_LIPOPROTEIN"/>
    <property type="match status" value="1"/>
</dbReference>
<dbReference type="Pfam" id="PF01497">
    <property type="entry name" value="Peripla_BP_2"/>
    <property type="match status" value="1"/>
</dbReference>
<evidence type="ECO:0000256" key="6">
    <source>
        <dbReference type="SAM" id="SignalP"/>
    </source>
</evidence>
<feature type="chain" id="PRO_5031298495" evidence="6">
    <location>
        <begin position="23"/>
        <end position="311"/>
    </location>
</feature>
<dbReference type="Proteomes" id="UP000541857">
    <property type="component" value="Unassembled WGS sequence"/>
</dbReference>
<reference evidence="8 9" key="1">
    <citation type="submission" date="2020-07" db="EMBL/GenBank/DDBJ databases">
        <title>Bacterium isolated from marine sediment.</title>
        <authorList>
            <person name="Shang D."/>
        </authorList>
    </citation>
    <scope>NUCLEOTIDE SEQUENCE [LARGE SCALE GENOMIC DNA]</scope>
    <source>
        <strain evidence="8 9">F6074</strain>
    </source>
</reference>
<evidence type="ECO:0000313" key="9">
    <source>
        <dbReference type="Proteomes" id="UP000541857"/>
    </source>
</evidence>
<sequence length="311" mass="34110">MKIYSTTLIICSLLALFSCNNATKKKDTVTNIETISIIHGLGTDEVPQDPDRLVVLNFATLENLELINTNIVGIPKQAVPQYLSRFSEDDDIINVGSLVEVNLETINELQPDLIISGTRLSDSYPAFSKIAPTIYNNFDTKDPLGALKKDLDALGAIFKTEDVFDKAFADLETKIKFVKTKIANSNETALVVLHNKGRFSAYGSGSRFGLVHDILGVKEAAPGLDTHLHGTRASSEFIQKINPDILFIVDRSAAIGDQPLNTSDIENELIQHTKAFKNKKIIYLNSEAWYLSGTGGITSMNIMVDEVASAF</sequence>
<evidence type="ECO:0000256" key="5">
    <source>
        <dbReference type="ARBA" id="ARBA00022729"/>
    </source>
</evidence>
<dbReference type="PANTHER" id="PTHR30532:SF28">
    <property type="entry name" value="PETROBACTIN-BINDING PROTEIN YCLQ"/>
    <property type="match status" value="1"/>
</dbReference>
<organism evidence="8 9">
    <name type="scientific">Gelidibacter maritimus</name>
    <dbReference type="NCBI Taxonomy" id="2761487"/>
    <lineage>
        <taxon>Bacteria</taxon>
        <taxon>Pseudomonadati</taxon>
        <taxon>Bacteroidota</taxon>
        <taxon>Flavobacteriia</taxon>
        <taxon>Flavobacteriales</taxon>
        <taxon>Flavobacteriaceae</taxon>
        <taxon>Gelidibacter</taxon>
    </lineage>
</organism>
<evidence type="ECO:0000256" key="3">
    <source>
        <dbReference type="ARBA" id="ARBA00022448"/>
    </source>
</evidence>
<dbReference type="Gene3D" id="3.40.50.1980">
    <property type="entry name" value="Nitrogenase molybdenum iron protein domain"/>
    <property type="match status" value="2"/>
</dbReference>
<dbReference type="PROSITE" id="PS50983">
    <property type="entry name" value="FE_B12_PBP"/>
    <property type="match status" value="1"/>
</dbReference>
<dbReference type="GO" id="GO:0030288">
    <property type="term" value="C:outer membrane-bounded periplasmic space"/>
    <property type="evidence" value="ECO:0007669"/>
    <property type="project" value="TreeGrafter"/>
</dbReference>
<accession>A0A7W2M5J9</accession>
<dbReference type="GO" id="GO:1901678">
    <property type="term" value="P:iron coordination entity transport"/>
    <property type="evidence" value="ECO:0007669"/>
    <property type="project" value="UniProtKB-ARBA"/>
</dbReference>
<dbReference type="InterPro" id="IPR051313">
    <property type="entry name" value="Bact_iron-sidero_bind"/>
</dbReference>
<evidence type="ECO:0000256" key="4">
    <source>
        <dbReference type="ARBA" id="ARBA00022496"/>
    </source>
</evidence>
<dbReference type="SUPFAM" id="SSF53807">
    <property type="entry name" value="Helical backbone' metal receptor"/>
    <property type="match status" value="1"/>
</dbReference>
<feature type="domain" description="Fe/B12 periplasmic-binding" evidence="7">
    <location>
        <begin position="52"/>
        <end position="311"/>
    </location>
</feature>
<comment type="caution">
    <text evidence="8">The sequence shown here is derived from an EMBL/GenBank/DDBJ whole genome shotgun (WGS) entry which is preliminary data.</text>
</comment>
<protein>
    <submittedName>
        <fullName evidence="8">ABC transporter substrate-binding protein</fullName>
    </submittedName>
</protein>
<comment type="subcellular location">
    <subcellularLocation>
        <location evidence="1">Cell envelope</location>
    </subcellularLocation>
</comment>
<dbReference type="PANTHER" id="PTHR30532">
    <property type="entry name" value="IRON III DICITRATE-BINDING PERIPLASMIC PROTEIN"/>
    <property type="match status" value="1"/>
</dbReference>
<dbReference type="EMBL" id="JACGLT010000007">
    <property type="protein sequence ID" value="MBA6153127.1"/>
    <property type="molecule type" value="Genomic_DNA"/>
</dbReference>
<keyword evidence="9" id="KW-1185">Reference proteome</keyword>
<evidence type="ECO:0000259" key="7">
    <source>
        <dbReference type="PROSITE" id="PS50983"/>
    </source>
</evidence>
<dbReference type="InterPro" id="IPR002491">
    <property type="entry name" value="ABC_transptr_periplasmic_BD"/>
</dbReference>
<dbReference type="InterPro" id="IPR033870">
    <property type="entry name" value="FatB"/>
</dbReference>